<feature type="compositionally biased region" description="Basic and acidic residues" evidence="1">
    <location>
        <begin position="122"/>
        <end position="133"/>
    </location>
</feature>
<feature type="compositionally biased region" description="Polar residues" evidence="1">
    <location>
        <begin position="7"/>
        <end position="19"/>
    </location>
</feature>
<keyword evidence="3" id="KW-1185">Reference proteome</keyword>
<name>A0AAD4QMH5_9AGAM</name>
<organism evidence="2 3">
    <name type="scientific">Multifurca ochricompacta</name>
    <dbReference type="NCBI Taxonomy" id="376703"/>
    <lineage>
        <taxon>Eukaryota</taxon>
        <taxon>Fungi</taxon>
        <taxon>Dikarya</taxon>
        <taxon>Basidiomycota</taxon>
        <taxon>Agaricomycotina</taxon>
        <taxon>Agaricomycetes</taxon>
        <taxon>Russulales</taxon>
        <taxon>Russulaceae</taxon>
        <taxon>Multifurca</taxon>
    </lineage>
</organism>
<proteinExistence type="predicted"/>
<feature type="compositionally biased region" description="Polar residues" evidence="1">
    <location>
        <begin position="65"/>
        <end position="97"/>
    </location>
</feature>
<dbReference type="AlphaFoldDB" id="A0AAD4QMH5"/>
<dbReference type="Proteomes" id="UP001203297">
    <property type="component" value="Unassembled WGS sequence"/>
</dbReference>
<dbReference type="EMBL" id="WTXG01000027">
    <property type="protein sequence ID" value="KAI0298693.1"/>
    <property type="molecule type" value="Genomic_DNA"/>
</dbReference>
<gene>
    <name evidence="2" type="ORF">B0F90DRAFT_1731792</name>
</gene>
<feature type="region of interest" description="Disordered" evidence="1">
    <location>
        <begin position="1"/>
        <end position="133"/>
    </location>
</feature>
<evidence type="ECO:0000313" key="3">
    <source>
        <dbReference type="Proteomes" id="UP001203297"/>
    </source>
</evidence>
<reference evidence="2" key="1">
    <citation type="journal article" date="2022" name="New Phytol.">
        <title>Evolutionary transition to the ectomycorrhizal habit in the genomes of a hyperdiverse lineage of mushroom-forming fungi.</title>
        <authorList>
            <person name="Looney B."/>
            <person name="Miyauchi S."/>
            <person name="Morin E."/>
            <person name="Drula E."/>
            <person name="Courty P.E."/>
            <person name="Kohler A."/>
            <person name="Kuo A."/>
            <person name="LaButti K."/>
            <person name="Pangilinan J."/>
            <person name="Lipzen A."/>
            <person name="Riley R."/>
            <person name="Andreopoulos W."/>
            <person name="He G."/>
            <person name="Johnson J."/>
            <person name="Nolan M."/>
            <person name="Tritt A."/>
            <person name="Barry K.W."/>
            <person name="Grigoriev I.V."/>
            <person name="Nagy L.G."/>
            <person name="Hibbett D."/>
            <person name="Henrissat B."/>
            <person name="Matheny P.B."/>
            <person name="Labbe J."/>
            <person name="Martin F.M."/>
        </authorList>
    </citation>
    <scope>NUCLEOTIDE SEQUENCE</scope>
    <source>
        <strain evidence="2">BPL690</strain>
    </source>
</reference>
<evidence type="ECO:0000313" key="2">
    <source>
        <dbReference type="EMBL" id="KAI0298693.1"/>
    </source>
</evidence>
<protein>
    <submittedName>
        <fullName evidence="2">Uncharacterized protein</fullName>
    </submittedName>
</protein>
<sequence>MSHINIKITTTAGGTQSPPSEDHHPMGASSIKGGNVGGIPDRQQRSRPLSKSSHYPEYFDPPEQGQEQTQAQYNPTEAHPQTTLNTTDAVRGQQVNLDNLEPAHDPQPAPTAPITSGPFKKMGKEDIRSATRA</sequence>
<comment type="caution">
    <text evidence="2">The sequence shown here is derived from an EMBL/GenBank/DDBJ whole genome shotgun (WGS) entry which is preliminary data.</text>
</comment>
<accession>A0AAD4QMH5</accession>
<evidence type="ECO:0000256" key="1">
    <source>
        <dbReference type="SAM" id="MobiDB-lite"/>
    </source>
</evidence>